<proteinExistence type="predicted"/>
<evidence type="ECO:0000313" key="1">
    <source>
        <dbReference type="EMBL" id="GAG71183.1"/>
    </source>
</evidence>
<sequence length="42" mass="4957">GRIAEIYEKRDFVKKDGTFLPEQIFSSNNYVSFKQKESIDDL</sequence>
<dbReference type="EMBL" id="BART01004466">
    <property type="protein sequence ID" value="GAG71183.1"/>
    <property type="molecule type" value="Genomic_DNA"/>
</dbReference>
<protein>
    <submittedName>
        <fullName evidence="1">Uncharacterized protein</fullName>
    </submittedName>
</protein>
<feature type="non-terminal residue" evidence="1">
    <location>
        <position position="1"/>
    </location>
</feature>
<accession>X1AEQ0</accession>
<comment type="caution">
    <text evidence="1">The sequence shown here is derived from an EMBL/GenBank/DDBJ whole genome shotgun (WGS) entry which is preliminary data.</text>
</comment>
<dbReference type="AlphaFoldDB" id="X1AEQ0"/>
<name>X1AEQ0_9ZZZZ</name>
<organism evidence="1">
    <name type="scientific">marine sediment metagenome</name>
    <dbReference type="NCBI Taxonomy" id="412755"/>
    <lineage>
        <taxon>unclassified sequences</taxon>
        <taxon>metagenomes</taxon>
        <taxon>ecological metagenomes</taxon>
    </lineage>
</organism>
<reference evidence="1" key="1">
    <citation type="journal article" date="2014" name="Front. Microbiol.">
        <title>High frequency of phylogenetically diverse reductive dehalogenase-homologous genes in deep subseafloor sedimentary metagenomes.</title>
        <authorList>
            <person name="Kawai M."/>
            <person name="Futagami T."/>
            <person name="Toyoda A."/>
            <person name="Takaki Y."/>
            <person name="Nishi S."/>
            <person name="Hori S."/>
            <person name="Arai W."/>
            <person name="Tsubouchi T."/>
            <person name="Morono Y."/>
            <person name="Uchiyama I."/>
            <person name="Ito T."/>
            <person name="Fujiyama A."/>
            <person name="Inagaki F."/>
            <person name="Takami H."/>
        </authorList>
    </citation>
    <scope>NUCLEOTIDE SEQUENCE</scope>
    <source>
        <strain evidence="1">Expedition CK06-06</strain>
    </source>
</reference>
<gene>
    <name evidence="1" type="ORF">S01H4_11184</name>
</gene>